<feature type="compositionally biased region" description="Gly residues" evidence="1">
    <location>
        <begin position="16"/>
        <end position="38"/>
    </location>
</feature>
<feature type="compositionally biased region" description="Low complexity" evidence="1">
    <location>
        <begin position="62"/>
        <end position="74"/>
    </location>
</feature>
<keyword evidence="2" id="KW-1133">Transmembrane helix</keyword>
<organism evidence="3 4">
    <name type="scientific">Saccharopolyspora rosea</name>
    <dbReference type="NCBI Taxonomy" id="524884"/>
    <lineage>
        <taxon>Bacteria</taxon>
        <taxon>Bacillati</taxon>
        <taxon>Actinomycetota</taxon>
        <taxon>Actinomycetes</taxon>
        <taxon>Pseudonocardiales</taxon>
        <taxon>Pseudonocardiaceae</taxon>
        <taxon>Saccharopolyspora</taxon>
    </lineage>
</organism>
<feature type="region of interest" description="Disordered" evidence="1">
    <location>
        <begin position="1"/>
        <end position="74"/>
    </location>
</feature>
<dbReference type="EMBL" id="JBHTIW010000044">
    <property type="protein sequence ID" value="MFD0923844.1"/>
    <property type="molecule type" value="Genomic_DNA"/>
</dbReference>
<comment type="caution">
    <text evidence="3">The sequence shown here is derived from an EMBL/GenBank/DDBJ whole genome shotgun (WGS) entry which is preliminary data.</text>
</comment>
<feature type="transmembrane region" description="Helical" evidence="2">
    <location>
        <begin position="78"/>
        <end position="96"/>
    </location>
</feature>
<sequence length="97" mass="9633">MVGAGAIEGDEEDAMHGGGHGGGFGGHHGGHHGGGFGGHHGHHHGGTHHHHDGGTFIPPTFRTSSGAGRGRTGAPSPWVIGGVVLLVIVVTLLIALR</sequence>
<evidence type="ECO:0000256" key="2">
    <source>
        <dbReference type="SAM" id="Phobius"/>
    </source>
</evidence>
<feature type="compositionally biased region" description="Basic residues" evidence="1">
    <location>
        <begin position="39"/>
        <end position="51"/>
    </location>
</feature>
<keyword evidence="4" id="KW-1185">Reference proteome</keyword>
<keyword evidence="2" id="KW-0812">Transmembrane</keyword>
<evidence type="ECO:0000313" key="3">
    <source>
        <dbReference type="EMBL" id="MFD0923844.1"/>
    </source>
</evidence>
<keyword evidence="2" id="KW-0472">Membrane</keyword>
<proteinExistence type="predicted"/>
<dbReference type="Proteomes" id="UP001597018">
    <property type="component" value="Unassembled WGS sequence"/>
</dbReference>
<accession>A0ABW3FZL2</accession>
<gene>
    <name evidence="3" type="ORF">ACFQ16_29205</name>
</gene>
<reference evidence="4" key="1">
    <citation type="journal article" date="2019" name="Int. J. Syst. Evol. Microbiol.">
        <title>The Global Catalogue of Microorganisms (GCM) 10K type strain sequencing project: providing services to taxonomists for standard genome sequencing and annotation.</title>
        <authorList>
            <consortium name="The Broad Institute Genomics Platform"/>
            <consortium name="The Broad Institute Genome Sequencing Center for Infectious Disease"/>
            <person name="Wu L."/>
            <person name="Ma J."/>
        </authorList>
    </citation>
    <scope>NUCLEOTIDE SEQUENCE [LARGE SCALE GENOMIC DNA]</scope>
    <source>
        <strain evidence="4">CCUG 56401</strain>
    </source>
</reference>
<dbReference type="RefSeq" id="WP_263253395.1">
    <property type="nucleotide sequence ID" value="NZ_BAABLT010000050.1"/>
</dbReference>
<name>A0ABW3FZL2_9PSEU</name>
<evidence type="ECO:0000256" key="1">
    <source>
        <dbReference type="SAM" id="MobiDB-lite"/>
    </source>
</evidence>
<protein>
    <recommendedName>
        <fullName evidence="5">MYXO-CTERM domain-containing protein</fullName>
    </recommendedName>
</protein>
<evidence type="ECO:0008006" key="5">
    <source>
        <dbReference type="Google" id="ProtNLM"/>
    </source>
</evidence>
<evidence type="ECO:0000313" key="4">
    <source>
        <dbReference type="Proteomes" id="UP001597018"/>
    </source>
</evidence>